<dbReference type="OrthoDB" id="982633at2"/>
<dbReference type="STRING" id="108003.B1C78_10475"/>
<dbReference type="Proteomes" id="UP000189462">
    <property type="component" value="Unassembled WGS sequence"/>
</dbReference>
<gene>
    <name evidence="2" type="ORF">B1C78_10475</name>
</gene>
<keyword evidence="1" id="KW-0732">Signal</keyword>
<reference evidence="2 3" key="1">
    <citation type="submission" date="2017-02" db="EMBL/GenBank/DDBJ databases">
        <title>Genomic diversity within the haloalkaliphilic genus Thioalkalivibrio.</title>
        <authorList>
            <person name="Ahn A.-C."/>
            <person name="Meier-Kolthoff J."/>
            <person name="Overmars L."/>
            <person name="Richter M."/>
            <person name="Woyke T."/>
            <person name="Sorokin D.Y."/>
            <person name="Muyzer G."/>
        </authorList>
    </citation>
    <scope>NUCLEOTIDE SEQUENCE [LARGE SCALE GENOMIC DNA]</scope>
    <source>
        <strain evidence="2 3">ALJD</strain>
    </source>
</reference>
<dbReference type="PANTHER" id="PTHR41247">
    <property type="entry name" value="HTH-TYPE TRANSCRIPTIONAL REPRESSOR YCNK"/>
    <property type="match status" value="1"/>
</dbReference>
<dbReference type="PROSITE" id="PS51257">
    <property type="entry name" value="PROKAR_LIPOPROTEIN"/>
    <property type="match status" value="1"/>
</dbReference>
<dbReference type="Gene3D" id="3.30.70.2060">
    <property type="match status" value="1"/>
</dbReference>
<keyword evidence="3" id="KW-1185">Reference proteome</keyword>
<dbReference type="Gene3D" id="3.30.70.2050">
    <property type="match status" value="1"/>
</dbReference>
<dbReference type="Pfam" id="PF05573">
    <property type="entry name" value="NosL"/>
    <property type="match status" value="1"/>
</dbReference>
<dbReference type="EMBL" id="MVBK01000059">
    <property type="protein sequence ID" value="OOG23702.1"/>
    <property type="molecule type" value="Genomic_DNA"/>
</dbReference>
<name>A0A1V3NFS7_9GAMM</name>
<dbReference type="PROSITE" id="PS51318">
    <property type="entry name" value="TAT"/>
    <property type="match status" value="1"/>
</dbReference>
<feature type="chain" id="PRO_5012731174" evidence="1">
    <location>
        <begin position="24"/>
        <end position="169"/>
    </location>
</feature>
<organism evidence="2 3">
    <name type="scientific">Thioalkalivibrio denitrificans</name>
    <dbReference type="NCBI Taxonomy" id="108003"/>
    <lineage>
        <taxon>Bacteria</taxon>
        <taxon>Pseudomonadati</taxon>
        <taxon>Pseudomonadota</taxon>
        <taxon>Gammaproteobacteria</taxon>
        <taxon>Chromatiales</taxon>
        <taxon>Ectothiorhodospiraceae</taxon>
        <taxon>Thioalkalivibrio</taxon>
    </lineage>
</organism>
<dbReference type="AlphaFoldDB" id="A0A1V3NFS7"/>
<proteinExistence type="predicted"/>
<dbReference type="InterPro" id="IPR006311">
    <property type="entry name" value="TAT_signal"/>
</dbReference>
<dbReference type="RefSeq" id="WP_077279101.1">
    <property type="nucleotide sequence ID" value="NZ_MVBK01000059.1"/>
</dbReference>
<evidence type="ECO:0000313" key="3">
    <source>
        <dbReference type="Proteomes" id="UP000189462"/>
    </source>
</evidence>
<protein>
    <submittedName>
        <fullName evidence="2">NosL family protein</fullName>
    </submittedName>
</protein>
<dbReference type="InterPro" id="IPR008719">
    <property type="entry name" value="N2O_reductase_NosL"/>
</dbReference>
<dbReference type="SUPFAM" id="SSF160387">
    <property type="entry name" value="NosL/MerB-like"/>
    <property type="match status" value="1"/>
</dbReference>
<evidence type="ECO:0000313" key="2">
    <source>
        <dbReference type="EMBL" id="OOG23702.1"/>
    </source>
</evidence>
<accession>A0A1V3NFS7</accession>
<feature type="signal peptide" evidence="1">
    <location>
        <begin position="1"/>
        <end position="23"/>
    </location>
</feature>
<comment type="caution">
    <text evidence="2">The sequence shown here is derived from an EMBL/GenBank/DDBJ whole genome shotgun (WGS) entry which is preliminary data.</text>
</comment>
<dbReference type="PANTHER" id="PTHR41247:SF1">
    <property type="entry name" value="HTH-TYPE TRANSCRIPTIONAL REPRESSOR YCNK"/>
    <property type="match status" value="1"/>
</dbReference>
<evidence type="ECO:0000256" key="1">
    <source>
        <dbReference type="SAM" id="SignalP"/>
    </source>
</evidence>
<sequence length="169" mass="18372">MPTRRQVLTLLAALPTLSLVACGGDRETAATACSPILLTDEHECALCGMTVVRFPGPKGQACLRDGRVLPFCSVQDLLAWSWQPESVPAIEKLYVHDLSHTGWDEPSDEAYMDAQAAVYVIGHDQQGAMGHSPAPFSQRADAEAFAERHGGRVMDLDQINWDNLRGNLG</sequence>